<comment type="caution">
    <text evidence="2">The sequence shown here is derived from an EMBL/GenBank/DDBJ whole genome shotgun (WGS) entry which is preliminary data.</text>
</comment>
<reference evidence="2 3" key="1">
    <citation type="submission" date="2018-07" db="EMBL/GenBank/DDBJ databases">
        <title>Genomic Encyclopedia of Type Strains, Phase IV (KMG-IV): sequencing the most valuable type-strain genomes for metagenomic binning, comparative biology and taxonomic classification.</title>
        <authorList>
            <person name="Goeker M."/>
        </authorList>
    </citation>
    <scope>NUCLEOTIDE SEQUENCE [LARGE SCALE GENOMIC DNA]</scope>
    <source>
        <strain evidence="2 3">DSM 44952</strain>
    </source>
</reference>
<proteinExistence type="predicted"/>
<dbReference type="STRING" id="1210089.GCA_001613165_01377"/>
<dbReference type="AlphaFoldDB" id="A0A370HBA3"/>
<dbReference type="EMBL" id="QQAZ01000004">
    <property type="protein sequence ID" value="RDI51858.1"/>
    <property type="molecule type" value="Genomic_DNA"/>
</dbReference>
<dbReference type="Proteomes" id="UP000255355">
    <property type="component" value="Unassembled WGS sequence"/>
</dbReference>
<organism evidence="2 3">
    <name type="scientific">Nocardia mexicana</name>
    <dbReference type="NCBI Taxonomy" id="279262"/>
    <lineage>
        <taxon>Bacteria</taxon>
        <taxon>Bacillati</taxon>
        <taxon>Actinomycetota</taxon>
        <taxon>Actinomycetes</taxon>
        <taxon>Mycobacteriales</taxon>
        <taxon>Nocardiaceae</taxon>
        <taxon>Nocardia</taxon>
    </lineage>
</organism>
<dbReference type="RefSeq" id="WP_068015127.1">
    <property type="nucleotide sequence ID" value="NZ_QQAZ01000004.1"/>
</dbReference>
<evidence type="ECO:0000313" key="3">
    <source>
        <dbReference type="Proteomes" id="UP000255355"/>
    </source>
</evidence>
<sequence>MKKLAATLCLTVAATGLWPGVALASPDTGPAAPVPDSATSIAANPETEQRWNAELQRALPGAIVGGIIGGVIAFPLGGIILSPVTVVPGAIIGAGIGLLAVGGQPLIDAYTARFSEEPDAPADGSVAVPLAE</sequence>
<keyword evidence="3" id="KW-1185">Reference proteome</keyword>
<feature type="chain" id="PRO_5016662991" evidence="1">
    <location>
        <begin position="25"/>
        <end position="132"/>
    </location>
</feature>
<protein>
    <submittedName>
        <fullName evidence="2">Uncharacterized protein</fullName>
    </submittedName>
</protein>
<name>A0A370HBA3_9NOCA</name>
<feature type="signal peptide" evidence="1">
    <location>
        <begin position="1"/>
        <end position="24"/>
    </location>
</feature>
<keyword evidence="1" id="KW-0732">Signal</keyword>
<evidence type="ECO:0000256" key="1">
    <source>
        <dbReference type="SAM" id="SignalP"/>
    </source>
</evidence>
<evidence type="ECO:0000313" key="2">
    <source>
        <dbReference type="EMBL" id="RDI51858.1"/>
    </source>
</evidence>
<gene>
    <name evidence="2" type="ORF">DFR68_104342</name>
</gene>
<accession>A0A370HBA3</accession>